<dbReference type="InterPro" id="IPR011051">
    <property type="entry name" value="RmlC_Cupin_sf"/>
</dbReference>
<proteinExistence type="predicted"/>
<reference evidence="2" key="1">
    <citation type="submission" date="2022-09" db="EMBL/GenBank/DDBJ databases">
        <title>Rhodovastum sp. nov. RN2-1 isolated from soil in Seongnam, South Korea.</title>
        <authorList>
            <person name="Le N.T."/>
        </authorList>
    </citation>
    <scope>NUCLEOTIDE SEQUENCE</scope>
    <source>
        <strain evidence="2">RN2-1</strain>
    </source>
</reference>
<dbReference type="SUPFAM" id="SSF51182">
    <property type="entry name" value="RmlC-like cupins"/>
    <property type="match status" value="1"/>
</dbReference>
<dbReference type="Proteomes" id="UP001165679">
    <property type="component" value="Unassembled WGS sequence"/>
</dbReference>
<evidence type="ECO:0000313" key="3">
    <source>
        <dbReference type="Proteomes" id="UP001165679"/>
    </source>
</evidence>
<keyword evidence="3" id="KW-1185">Reference proteome</keyword>
<gene>
    <name evidence="2" type="ORF">OL599_23020</name>
</gene>
<feature type="domain" description="Cupin type-2" evidence="1">
    <location>
        <begin position="56"/>
        <end position="105"/>
    </location>
</feature>
<protein>
    <submittedName>
        <fullName evidence="2">Cupin domain-containing protein</fullName>
    </submittedName>
</protein>
<dbReference type="InterPro" id="IPR013096">
    <property type="entry name" value="Cupin_2"/>
</dbReference>
<comment type="caution">
    <text evidence="2">The sequence shown here is derived from an EMBL/GenBank/DDBJ whole genome shotgun (WGS) entry which is preliminary data.</text>
</comment>
<organism evidence="2 3">
    <name type="scientific">Limobrevibacterium gyesilva</name>
    <dbReference type="NCBI Taxonomy" id="2991712"/>
    <lineage>
        <taxon>Bacteria</taxon>
        <taxon>Pseudomonadati</taxon>
        <taxon>Pseudomonadota</taxon>
        <taxon>Alphaproteobacteria</taxon>
        <taxon>Acetobacterales</taxon>
        <taxon>Acetobacteraceae</taxon>
        <taxon>Limobrevibacterium</taxon>
    </lineage>
</organism>
<dbReference type="Pfam" id="PF07883">
    <property type="entry name" value="Cupin_2"/>
    <property type="match status" value="1"/>
</dbReference>
<evidence type="ECO:0000313" key="2">
    <source>
        <dbReference type="EMBL" id="MCW3477446.1"/>
    </source>
</evidence>
<evidence type="ECO:0000259" key="1">
    <source>
        <dbReference type="Pfam" id="PF07883"/>
    </source>
</evidence>
<dbReference type="AlphaFoldDB" id="A0AA41YRM3"/>
<sequence length="110" mass="12331">MSKYLFPAADHPIRQASPRLRLREAVTGFGIALRYQERAPDPPDAPEGAWCETGHSIFILSGRIRYRFDDHVAEAGPGDMLHIPAGRAHRHKPTVIGDEPVRYVLTEFGE</sequence>
<accession>A0AA41YRM3</accession>
<dbReference type="RefSeq" id="WP_264716395.1">
    <property type="nucleotide sequence ID" value="NZ_JAPDNT010000037.1"/>
</dbReference>
<dbReference type="Gene3D" id="2.60.120.10">
    <property type="entry name" value="Jelly Rolls"/>
    <property type="match status" value="1"/>
</dbReference>
<dbReference type="InterPro" id="IPR014710">
    <property type="entry name" value="RmlC-like_jellyroll"/>
</dbReference>
<reference evidence="2" key="2">
    <citation type="submission" date="2022-10" db="EMBL/GenBank/DDBJ databases">
        <authorList>
            <person name="Trinh H.N."/>
        </authorList>
    </citation>
    <scope>NUCLEOTIDE SEQUENCE</scope>
    <source>
        <strain evidence="2">RN2-1</strain>
    </source>
</reference>
<name>A0AA41YRM3_9PROT</name>
<dbReference type="EMBL" id="JAPDNT010000037">
    <property type="protein sequence ID" value="MCW3477446.1"/>
    <property type="molecule type" value="Genomic_DNA"/>
</dbReference>